<feature type="domain" description="TonB-dependent transporter Oar-like beta-barrel" evidence="8">
    <location>
        <begin position="349"/>
        <end position="565"/>
    </location>
</feature>
<evidence type="ECO:0000256" key="3">
    <source>
        <dbReference type="ARBA" id="ARBA00022452"/>
    </source>
</evidence>
<gene>
    <name evidence="9" type="ORF">FTW19_19360</name>
</gene>
<feature type="signal peptide" evidence="7">
    <location>
        <begin position="1"/>
        <end position="21"/>
    </location>
</feature>
<dbReference type="InterPro" id="IPR039426">
    <property type="entry name" value="TonB-dep_rcpt-like"/>
</dbReference>
<sequence length="952" mass="103173">MFTRRAALAALSLFATSAIYAQETLTSASVTGRVLDPSGALIAQTPVTARSVATNQNYTTMTDERGRFRLPFLPVGEYVFTAQPRGFQATSLRVQLGVGAALDLALQATVVGQNVTVEVVGGTALPLEANRSQISETVHQGEVTELPYNGRNYLDLALLAPGVSPTNTNSTQTFAETSPVIGQGYSINSQRNFSNSFVVDGLSANDDAAGLAGNSYGMDVVREFQVVTSGGQAEFGRAMGGYFNIVTRSGTNDLHGTAYGFLRNQRLNAQNPLSRTTLPLTQGQYGVSLGGPLRHDRSFLFGNYEGRRLNTNGIVTISPANATAINNRLNALGFAGPRLSVGTGTTTLYPTTVHSDNLFLRGDHRFSDKDQLTLRYSYYRLNSVNARGAGALADVSYGTAVRDTNHTVAASNVATLSPRTFNETRGQFTYDSLNAPSNTQNSPAITISGVASFGRFSSSPVARLNYLYEVVDNLVMQRGAHTVKTGIDFLFNRDTITFPMSIAGNYTFPSLTAFLSSTTGYSSYAQNFGMPFITQNNPNIGFYVQDEWKALPSLTINAGLRYDLQFLSTVNTDTNNLSPRIGFAWSPFADHRTVVRGSYGLFYDRIPLRALANALLSANNTQDPAQGRLLQYTYVPGDVGAPSFPNVSTTPNPAAKISYTLMRPGIQNAYAQQVSLGLEQQLARATTLGLSYQHTRGLHLLSSINRNINLDGTRPDNSRGNVRYYDSLFDSYYDGLAVSLVQRPVSWGSARVSYTWSKAINNISEFFFSSPINNFDLNVDRGRSDDDQRHRLVFDFSVHSPTSHTSTVMGHLTHGWQFGGVLQYYSRLPFNIVTGGQTKQQTTQRPCVGGYSLSTTNPCTEGLAGAAIGRNTGVGFDFFGVNARLNRTIALTDRIHLEGIAEAFNLLNHRNDMLPNGTWGTGAYPTTSSSTFGAANGVGDPRSIQLAARISF</sequence>
<protein>
    <submittedName>
        <fullName evidence="9">TonB-dependent receptor</fullName>
    </submittedName>
</protein>
<dbReference type="GO" id="GO:0030246">
    <property type="term" value="F:carbohydrate binding"/>
    <property type="evidence" value="ECO:0007669"/>
    <property type="project" value="InterPro"/>
</dbReference>
<keyword evidence="6" id="KW-0998">Cell outer membrane</keyword>
<evidence type="ECO:0000256" key="7">
    <source>
        <dbReference type="SAM" id="SignalP"/>
    </source>
</evidence>
<keyword evidence="9" id="KW-0675">Receptor</keyword>
<dbReference type="InterPro" id="IPR057601">
    <property type="entry name" value="Oar-like_b-barrel"/>
</dbReference>
<evidence type="ECO:0000256" key="2">
    <source>
        <dbReference type="ARBA" id="ARBA00022448"/>
    </source>
</evidence>
<evidence type="ECO:0000256" key="6">
    <source>
        <dbReference type="ARBA" id="ARBA00023237"/>
    </source>
</evidence>
<dbReference type="InterPro" id="IPR013784">
    <property type="entry name" value="Carb-bd-like_fold"/>
</dbReference>
<keyword evidence="3" id="KW-1134">Transmembrane beta strand</keyword>
<evidence type="ECO:0000313" key="10">
    <source>
        <dbReference type="Proteomes" id="UP000321820"/>
    </source>
</evidence>
<dbReference type="Pfam" id="PF13620">
    <property type="entry name" value="CarboxypepD_reg"/>
    <property type="match status" value="1"/>
</dbReference>
<dbReference type="Pfam" id="PF25183">
    <property type="entry name" value="OMP_b-brl_4"/>
    <property type="match status" value="3"/>
</dbReference>
<feature type="domain" description="TonB-dependent transporter Oar-like beta-barrel" evidence="8">
    <location>
        <begin position="569"/>
        <end position="945"/>
    </location>
</feature>
<feature type="domain" description="TonB-dependent transporter Oar-like beta-barrel" evidence="8">
    <location>
        <begin position="246"/>
        <end position="316"/>
    </location>
</feature>
<dbReference type="SUPFAM" id="SSF49452">
    <property type="entry name" value="Starch-binding domain-like"/>
    <property type="match status" value="1"/>
</dbReference>
<reference evidence="9 10" key="1">
    <citation type="submission" date="2019-08" db="EMBL/GenBank/DDBJ databases">
        <title>Complete genome sequence of Terriglobus albidus strain ORNL.</title>
        <authorList>
            <person name="Podar M."/>
        </authorList>
    </citation>
    <scope>NUCLEOTIDE SEQUENCE [LARGE SCALE GENOMIC DNA]</scope>
    <source>
        <strain evidence="9 10">ORNL</strain>
    </source>
</reference>
<dbReference type="Gene3D" id="2.40.170.20">
    <property type="entry name" value="TonB-dependent receptor, beta-barrel domain"/>
    <property type="match status" value="1"/>
</dbReference>
<keyword evidence="4" id="KW-0812">Transmembrane</keyword>
<dbReference type="KEGG" id="talb:FTW19_19360"/>
<accession>A0A5B9EIK9</accession>
<comment type="subcellular location">
    <subcellularLocation>
        <location evidence="1">Cell outer membrane</location>
        <topology evidence="1">Multi-pass membrane protein</topology>
    </subcellularLocation>
</comment>
<keyword evidence="5" id="KW-0472">Membrane</keyword>
<dbReference type="GO" id="GO:0015344">
    <property type="term" value="F:siderophore uptake transmembrane transporter activity"/>
    <property type="evidence" value="ECO:0007669"/>
    <property type="project" value="TreeGrafter"/>
</dbReference>
<keyword evidence="7" id="KW-0732">Signal</keyword>
<evidence type="ECO:0000256" key="4">
    <source>
        <dbReference type="ARBA" id="ARBA00022692"/>
    </source>
</evidence>
<dbReference type="SUPFAM" id="SSF56935">
    <property type="entry name" value="Porins"/>
    <property type="match status" value="1"/>
</dbReference>
<dbReference type="OrthoDB" id="97893at2"/>
<dbReference type="InterPro" id="IPR036942">
    <property type="entry name" value="Beta-barrel_TonB_sf"/>
</dbReference>
<keyword evidence="10" id="KW-1185">Reference proteome</keyword>
<proteinExistence type="predicted"/>
<evidence type="ECO:0000256" key="1">
    <source>
        <dbReference type="ARBA" id="ARBA00004571"/>
    </source>
</evidence>
<keyword evidence="2" id="KW-0813">Transport</keyword>
<dbReference type="Gene3D" id="2.170.130.10">
    <property type="entry name" value="TonB-dependent receptor, plug domain"/>
    <property type="match status" value="1"/>
</dbReference>
<dbReference type="EMBL" id="CP042806">
    <property type="protein sequence ID" value="QEE29946.1"/>
    <property type="molecule type" value="Genomic_DNA"/>
</dbReference>
<dbReference type="PANTHER" id="PTHR30069:SF46">
    <property type="entry name" value="OAR PROTEIN"/>
    <property type="match status" value="1"/>
</dbReference>
<name>A0A5B9EIK9_9BACT</name>
<dbReference type="PANTHER" id="PTHR30069">
    <property type="entry name" value="TONB-DEPENDENT OUTER MEMBRANE RECEPTOR"/>
    <property type="match status" value="1"/>
</dbReference>
<organism evidence="9 10">
    <name type="scientific">Terriglobus albidus</name>
    <dbReference type="NCBI Taxonomy" id="1592106"/>
    <lineage>
        <taxon>Bacteria</taxon>
        <taxon>Pseudomonadati</taxon>
        <taxon>Acidobacteriota</taxon>
        <taxon>Terriglobia</taxon>
        <taxon>Terriglobales</taxon>
        <taxon>Acidobacteriaceae</taxon>
        <taxon>Terriglobus</taxon>
    </lineage>
</organism>
<dbReference type="AlphaFoldDB" id="A0A5B9EIK9"/>
<dbReference type="Proteomes" id="UP000321820">
    <property type="component" value="Chromosome"/>
</dbReference>
<dbReference type="InterPro" id="IPR037066">
    <property type="entry name" value="Plug_dom_sf"/>
</dbReference>
<dbReference type="Gene3D" id="2.60.40.1120">
    <property type="entry name" value="Carboxypeptidase-like, regulatory domain"/>
    <property type="match status" value="1"/>
</dbReference>
<dbReference type="GO" id="GO:0044718">
    <property type="term" value="P:siderophore transmembrane transport"/>
    <property type="evidence" value="ECO:0007669"/>
    <property type="project" value="TreeGrafter"/>
</dbReference>
<evidence type="ECO:0000313" key="9">
    <source>
        <dbReference type="EMBL" id="QEE29946.1"/>
    </source>
</evidence>
<feature type="chain" id="PRO_5022756394" evidence="7">
    <location>
        <begin position="22"/>
        <end position="952"/>
    </location>
</feature>
<evidence type="ECO:0000256" key="5">
    <source>
        <dbReference type="ARBA" id="ARBA00023136"/>
    </source>
</evidence>
<evidence type="ECO:0000259" key="8">
    <source>
        <dbReference type="Pfam" id="PF25183"/>
    </source>
</evidence>
<dbReference type="GO" id="GO:0009279">
    <property type="term" value="C:cell outer membrane"/>
    <property type="evidence" value="ECO:0007669"/>
    <property type="project" value="UniProtKB-SubCell"/>
</dbReference>
<dbReference type="RefSeq" id="WP_147649216.1">
    <property type="nucleotide sequence ID" value="NZ_CP042806.1"/>
</dbReference>